<sequence>MIFPATKKGAILTKKQFSGPRKSLVNSRPQRIIPPCARLEKMRRDKLLFSLKKTCGPPLQKNGGKSGLFAWK</sequence>
<proteinExistence type="predicted"/>
<reference evidence="1 2" key="1">
    <citation type="submission" date="2024-05" db="EMBL/GenBank/DDBJ databases">
        <authorList>
            <person name="De Oliveira J.P."/>
            <person name="Noriler S.A."/>
            <person name="De Oliveira A.G."/>
            <person name="Sipoli D.S."/>
        </authorList>
    </citation>
    <scope>NUCLEOTIDE SEQUENCE [LARGE SCALE GENOMIC DNA]</scope>
    <source>
        <strain evidence="1 2">LABIM192</strain>
    </source>
</reference>
<accession>A0ABV0IU60</accession>
<name>A0ABV0IU60_9NEIS</name>
<dbReference type="EMBL" id="JBDXMI010000001">
    <property type="protein sequence ID" value="MEO9384806.1"/>
    <property type="molecule type" value="Genomic_DNA"/>
</dbReference>
<gene>
    <name evidence="1" type="ORF">ABI908_11940</name>
</gene>
<organism evidence="1 2">
    <name type="scientific">Chromobacterium phragmitis</name>
    <dbReference type="NCBI Taxonomy" id="2202141"/>
    <lineage>
        <taxon>Bacteria</taxon>
        <taxon>Pseudomonadati</taxon>
        <taxon>Pseudomonadota</taxon>
        <taxon>Betaproteobacteria</taxon>
        <taxon>Neisseriales</taxon>
        <taxon>Chromobacteriaceae</taxon>
        <taxon>Chromobacterium</taxon>
    </lineage>
</organism>
<protein>
    <submittedName>
        <fullName evidence="1">Uncharacterized protein</fullName>
    </submittedName>
</protein>
<keyword evidence="2" id="KW-1185">Reference proteome</keyword>
<dbReference type="Proteomes" id="UP001462502">
    <property type="component" value="Unassembled WGS sequence"/>
</dbReference>
<comment type="caution">
    <text evidence="1">The sequence shown here is derived from an EMBL/GenBank/DDBJ whole genome shotgun (WGS) entry which is preliminary data.</text>
</comment>
<evidence type="ECO:0000313" key="2">
    <source>
        <dbReference type="Proteomes" id="UP001462502"/>
    </source>
</evidence>
<dbReference type="RefSeq" id="WP_347936387.1">
    <property type="nucleotide sequence ID" value="NZ_JBDXMI010000001.1"/>
</dbReference>
<evidence type="ECO:0000313" key="1">
    <source>
        <dbReference type="EMBL" id="MEO9384806.1"/>
    </source>
</evidence>